<dbReference type="OrthoDB" id="280692at2"/>
<dbReference type="Proteomes" id="UP000184066">
    <property type="component" value="Unassembled WGS sequence"/>
</dbReference>
<accession>A0A1M7SGZ1</accession>
<dbReference type="Pfam" id="PF00300">
    <property type="entry name" value="His_Phos_1"/>
    <property type="match status" value="1"/>
</dbReference>
<dbReference type="SMART" id="SM00855">
    <property type="entry name" value="PGAM"/>
    <property type="match status" value="1"/>
</dbReference>
<dbReference type="PANTHER" id="PTHR20935:SF0">
    <property type="entry name" value="SERINE_THREONINE-PROTEIN PHOSPHATASE PGAM5, MITOCHONDRIAL"/>
    <property type="match status" value="1"/>
</dbReference>
<evidence type="ECO:0000313" key="3">
    <source>
        <dbReference type="Proteomes" id="UP000184066"/>
    </source>
</evidence>
<evidence type="ECO:0000313" key="2">
    <source>
        <dbReference type="EMBL" id="SHN57768.1"/>
    </source>
</evidence>
<dbReference type="CDD" id="cd07067">
    <property type="entry name" value="HP_PGM_like"/>
    <property type="match status" value="1"/>
</dbReference>
<dbReference type="Gene3D" id="3.40.50.1240">
    <property type="entry name" value="Phosphoglycerate mutase-like"/>
    <property type="match status" value="1"/>
</dbReference>
<dbReference type="EMBL" id="FRDL01000002">
    <property type="protein sequence ID" value="SHN57768.1"/>
    <property type="molecule type" value="Genomic_DNA"/>
</dbReference>
<organism evidence="2 3">
    <name type="scientific">Oceanicella actignis</name>
    <dbReference type="NCBI Taxonomy" id="1189325"/>
    <lineage>
        <taxon>Bacteria</taxon>
        <taxon>Pseudomonadati</taxon>
        <taxon>Pseudomonadota</taxon>
        <taxon>Alphaproteobacteria</taxon>
        <taxon>Rhodobacterales</taxon>
        <taxon>Paracoccaceae</taxon>
        <taxon>Oceanicella</taxon>
    </lineage>
</organism>
<gene>
    <name evidence="2" type="ORF">SAMN05216200_102403</name>
</gene>
<reference evidence="2 3" key="1">
    <citation type="submission" date="2016-12" db="EMBL/GenBank/DDBJ databases">
        <authorList>
            <person name="Song W.-J."/>
            <person name="Kurnit D.M."/>
        </authorList>
    </citation>
    <scope>NUCLEOTIDE SEQUENCE [LARGE SCALE GENOMIC DNA]</scope>
    <source>
        <strain evidence="2 3">CGMCC 1.10808</strain>
    </source>
</reference>
<proteinExistence type="predicted"/>
<name>A0A1M7SGZ1_9RHOB</name>
<sequence length="220" mass="23570">MSQLLLARHGQASFGAQDYDVLSDLGRSQARWLGEHLAAAGVRPVRALAGTLRRQRETAALALEAMGLPELEIETHPGFDEYDAEAVLAAWRRANPDEPVPTDRRGHFRALARALADWQAGRIDGAESFAAFEARVAEAMSRALAAAAEGGPVLAVSSGGVIGQAVRAALSAPAEAMIRLHMQVRNASLTRFFAGREAPWLGSFNETPHLDLRPGAVTWS</sequence>
<keyword evidence="1" id="KW-0378">Hydrolase</keyword>
<dbReference type="PANTHER" id="PTHR20935">
    <property type="entry name" value="PHOSPHOGLYCERATE MUTASE-RELATED"/>
    <property type="match status" value="1"/>
</dbReference>
<dbReference type="SUPFAM" id="SSF53254">
    <property type="entry name" value="Phosphoglycerate mutase-like"/>
    <property type="match status" value="1"/>
</dbReference>
<dbReference type="STRING" id="1189325.SAMN04488119_103106"/>
<dbReference type="InterPro" id="IPR029033">
    <property type="entry name" value="His_PPase_superfam"/>
</dbReference>
<keyword evidence="3" id="KW-1185">Reference proteome</keyword>
<dbReference type="RefSeq" id="WP_072746451.1">
    <property type="nucleotide sequence ID" value="NZ_FOHL01000003.1"/>
</dbReference>
<evidence type="ECO:0000256" key="1">
    <source>
        <dbReference type="ARBA" id="ARBA00022801"/>
    </source>
</evidence>
<dbReference type="InterPro" id="IPR051021">
    <property type="entry name" value="Mito_Ser/Thr_phosphatase"/>
</dbReference>
<dbReference type="InterPro" id="IPR013078">
    <property type="entry name" value="His_Pase_superF_clade-1"/>
</dbReference>
<protein>
    <submittedName>
        <fullName evidence="2">Broad specificity phosphatase PhoE</fullName>
    </submittedName>
</protein>
<dbReference type="AlphaFoldDB" id="A0A1M7SGZ1"/>
<dbReference type="GO" id="GO:0016787">
    <property type="term" value="F:hydrolase activity"/>
    <property type="evidence" value="ECO:0007669"/>
    <property type="project" value="UniProtKB-KW"/>
</dbReference>